<dbReference type="Proteomes" id="UP001501047">
    <property type="component" value="Unassembled WGS sequence"/>
</dbReference>
<dbReference type="EMBL" id="BAAACI010000001">
    <property type="protein sequence ID" value="GAA0768662.1"/>
    <property type="molecule type" value="Genomic_DNA"/>
</dbReference>
<sequence length="100" mass="11986">MEYIRIEYKDRVKEIKEFKTKEEMGMWIADILIDTKEIRYEDMSKKIRINTKDGKEIVRKLYDDKASILENIATMIDDIKLEEDRISVITIIEPRVGVFK</sequence>
<accession>A0ABP3VX72</accession>
<proteinExistence type="predicted"/>
<comment type="caution">
    <text evidence="1">The sequence shown here is derived from an EMBL/GenBank/DDBJ whole genome shotgun (WGS) entry which is preliminary data.</text>
</comment>
<evidence type="ECO:0000313" key="2">
    <source>
        <dbReference type="Proteomes" id="UP001501047"/>
    </source>
</evidence>
<keyword evidence="2" id="KW-1185">Reference proteome</keyword>
<evidence type="ECO:0000313" key="1">
    <source>
        <dbReference type="EMBL" id="GAA0768662.1"/>
    </source>
</evidence>
<protein>
    <submittedName>
        <fullName evidence="1">Uncharacterized protein</fullName>
    </submittedName>
</protein>
<dbReference type="RefSeq" id="WP_343824063.1">
    <property type="nucleotide sequence ID" value="NZ_BAAACI010000001.1"/>
</dbReference>
<organism evidence="1 2">
    <name type="scientific">Clostridium subterminale</name>
    <dbReference type="NCBI Taxonomy" id="1550"/>
    <lineage>
        <taxon>Bacteria</taxon>
        <taxon>Bacillati</taxon>
        <taxon>Bacillota</taxon>
        <taxon>Clostridia</taxon>
        <taxon>Eubacteriales</taxon>
        <taxon>Clostridiaceae</taxon>
        <taxon>Clostridium</taxon>
    </lineage>
</organism>
<reference evidence="2" key="1">
    <citation type="journal article" date="2019" name="Int. J. Syst. Evol. Microbiol.">
        <title>The Global Catalogue of Microorganisms (GCM) 10K type strain sequencing project: providing services to taxonomists for standard genome sequencing and annotation.</title>
        <authorList>
            <consortium name="The Broad Institute Genomics Platform"/>
            <consortium name="The Broad Institute Genome Sequencing Center for Infectious Disease"/>
            <person name="Wu L."/>
            <person name="Ma J."/>
        </authorList>
    </citation>
    <scope>NUCLEOTIDE SEQUENCE [LARGE SCALE GENOMIC DNA]</scope>
    <source>
        <strain evidence="2">JCM 1417</strain>
    </source>
</reference>
<gene>
    <name evidence="1" type="ORF">GCM10008908_09280</name>
</gene>
<name>A0ABP3VX72_CLOSU</name>